<feature type="region of interest" description="Disordered" evidence="1">
    <location>
        <begin position="1"/>
        <end position="22"/>
    </location>
</feature>
<feature type="compositionally biased region" description="Polar residues" evidence="1">
    <location>
        <begin position="1"/>
        <end position="12"/>
    </location>
</feature>
<reference evidence="2 3" key="1">
    <citation type="submission" date="2020-08" db="EMBL/GenBank/DDBJ databases">
        <title>Genomic Encyclopedia of Type Strains, Phase IV (KMG-IV): sequencing the most valuable type-strain genomes for metagenomic binning, comparative biology and taxonomic classification.</title>
        <authorList>
            <person name="Goeker M."/>
        </authorList>
    </citation>
    <scope>NUCLEOTIDE SEQUENCE [LARGE SCALE GENOMIC DNA]</scope>
    <source>
        <strain evidence="2 3">DSM 26736</strain>
    </source>
</reference>
<proteinExistence type="predicted"/>
<dbReference type="Proteomes" id="UP000527143">
    <property type="component" value="Unassembled WGS sequence"/>
</dbReference>
<evidence type="ECO:0000313" key="2">
    <source>
        <dbReference type="EMBL" id="MBB5709094.1"/>
    </source>
</evidence>
<dbReference type="RefSeq" id="WP_184083514.1">
    <property type="nucleotide sequence ID" value="NZ_JACIJF010000001.1"/>
</dbReference>
<accession>A0A840Y8A7</accession>
<feature type="compositionally biased region" description="Polar residues" evidence="1">
    <location>
        <begin position="53"/>
        <end position="63"/>
    </location>
</feature>
<keyword evidence="3" id="KW-1185">Reference proteome</keyword>
<gene>
    <name evidence="2" type="ORF">FHT02_000300</name>
</gene>
<evidence type="ECO:0000256" key="1">
    <source>
        <dbReference type="SAM" id="MobiDB-lite"/>
    </source>
</evidence>
<dbReference type="AlphaFoldDB" id="A0A840Y8A7"/>
<feature type="region of interest" description="Disordered" evidence="1">
    <location>
        <begin position="183"/>
        <end position="206"/>
    </location>
</feature>
<sequence>MADQNNTTQSGTGTAGAVNFDADPKLKADTGAAATAEIAFDSADGVAEADTQPGGSTVETAKQQIKDGASKLGTQAAEQARAFAGQGKERATTALDDVARMFQNAADDVDAKIGAEYGKYARSAADTISGFAESLRGKEVEELVDQAGELVRKSPAIAVGTAAALGFVLARLIKSGVDAASDLTDTNSATDTNSTTATTTDQTAAV</sequence>
<evidence type="ECO:0000313" key="3">
    <source>
        <dbReference type="Proteomes" id="UP000527143"/>
    </source>
</evidence>
<feature type="region of interest" description="Disordered" evidence="1">
    <location>
        <begin position="42"/>
        <end position="73"/>
    </location>
</feature>
<dbReference type="EMBL" id="JACIJF010000001">
    <property type="protein sequence ID" value="MBB5709094.1"/>
    <property type="molecule type" value="Genomic_DNA"/>
</dbReference>
<name>A0A840Y8A7_9SPHN</name>
<protein>
    <submittedName>
        <fullName evidence="2">ElaB/YqjD/DUF883 family membrane-anchored ribosome-binding protein</fullName>
    </submittedName>
</protein>
<comment type="caution">
    <text evidence="2">The sequence shown here is derived from an EMBL/GenBank/DDBJ whole genome shotgun (WGS) entry which is preliminary data.</text>
</comment>
<organism evidence="2 3">
    <name type="scientific">Sphingomonas xinjiangensis</name>
    <dbReference type="NCBI Taxonomy" id="643568"/>
    <lineage>
        <taxon>Bacteria</taxon>
        <taxon>Pseudomonadati</taxon>
        <taxon>Pseudomonadota</taxon>
        <taxon>Alphaproteobacteria</taxon>
        <taxon>Sphingomonadales</taxon>
        <taxon>Sphingomonadaceae</taxon>
        <taxon>Sphingomonas</taxon>
    </lineage>
</organism>